<comment type="caution">
    <text evidence="1">The sequence shown here is derived from an EMBL/GenBank/DDBJ whole genome shotgun (WGS) entry which is preliminary data.</text>
</comment>
<gene>
    <name evidence="1" type="ORF">U0C82_03715</name>
</gene>
<keyword evidence="2" id="KW-1185">Reference proteome</keyword>
<dbReference type="Proteomes" id="UP001294412">
    <property type="component" value="Unassembled WGS sequence"/>
</dbReference>
<dbReference type="RefSeq" id="WP_322185703.1">
    <property type="nucleotide sequence ID" value="NZ_JAXLPB010000001.1"/>
</dbReference>
<reference evidence="1 2" key="1">
    <citation type="submission" date="2023-12" db="EMBL/GenBank/DDBJ databases">
        <title>Description of Novel Strain Fulvimarina sp. 2208YS6-2-32 isolated from Uroteuthis (Photololigo) edulis.</title>
        <authorList>
            <person name="Park J.-S."/>
        </authorList>
    </citation>
    <scope>NUCLEOTIDE SEQUENCE [LARGE SCALE GENOMIC DNA]</scope>
    <source>
        <strain evidence="1 2">2208YS6-2-32</strain>
    </source>
</reference>
<evidence type="ECO:0000313" key="1">
    <source>
        <dbReference type="EMBL" id="MDY8108256.1"/>
    </source>
</evidence>
<evidence type="ECO:0000313" key="2">
    <source>
        <dbReference type="Proteomes" id="UP001294412"/>
    </source>
</evidence>
<sequence>MPSPEPAILRALRSHLIDFARHRTLPIAFTNRQFTAPSGVYLRETLIPNQTGRLFVASDGPHRHMGLYQVDVFAPENTGETDHVALAGEIADHFAVDLRLTDGGVRTRITKRPSVGPTLVDGALAMIPTTIEWETFA</sequence>
<dbReference type="EMBL" id="JAXLPB010000001">
    <property type="protein sequence ID" value="MDY8108256.1"/>
    <property type="molecule type" value="Genomic_DNA"/>
</dbReference>
<dbReference type="InterPro" id="IPR025395">
    <property type="entry name" value="Phage_tail_terminator-like"/>
</dbReference>
<protein>
    <submittedName>
        <fullName evidence="1">Phage tail terminator-like protein</fullName>
    </submittedName>
</protein>
<name>A0ABU5HYQ4_9HYPH</name>
<organism evidence="1 2">
    <name type="scientific">Fulvimarina uroteuthidis</name>
    <dbReference type="NCBI Taxonomy" id="3098149"/>
    <lineage>
        <taxon>Bacteria</taxon>
        <taxon>Pseudomonadati</taxon>
        <taxon>Pseudomonadota</taxon>
        <taxon>Alphaproteobacteria</taxon>
        <taxon>Hyphomicrobiales</taxon>
        <taxon>Aurantimonadaceae</taxon>
        <taxon>Fulvimarina</taxon>
    </lineage>
</organism>
<dbReference type="Gene3D" id="3.30.2000.20">
    <property type="match status" value="1"/>
</dbReference>
<proteinExistence type="predicted"/>
<dbReference type="Pfam" id="PF13554">
    <property type="entry name" value="Phage_tail_terminator_5"/>
    <property type="match status" value="1"/>
</dbReference>
<accession>A0ABU5HYQ4</accession>